<keyword evidence="2" id="KW-1185">Reference proteome</keyword>
<accession>A0A4Q1HEQ6</accession>
<protein>
    <submittedName>
        <fullName evidence="1">Uncharacterized protein</fullName>
    </submittedName>
</protein>
<evidence type="ECO:0000313" key="2">
    <source>
        <dbReference type="Proteomes" id="UP000290849"/>
    </source>
</evidence>
<comment type="caution">
    <text evidence="1">The sequence shown here is derived from an EMBL/GenBank/DDBJ whole genome shotgun (WGS) entry which is preliminary data.</text>
</comment>
<name>A0A4Q1HEQ6_9BURK</name>
<dbReference type="RefSeq" id="WP_129152548.1">
    <property type="nucleotide sequence ID" value="NZ_JBHSDO010000005.1"/>
</dbReference>
<organism evidence="1 2">
    <name type="scientific">Achromobacter aloeverae</name>
    <dbReference type="NCBI Taxonomy" id="1750518"/>
    <lineage>
        <taxon>Bacteria</taxon>
        <taxon>Pseudomonadati</taxon>
        <taxon>Pseudomonadota</taxon>
        <taxon>Betaproteobacteria</taxon>
        <taxon>Burkholderiales</taxon>
        <taxon>Alcaligenaceae</taxon>
        <taxon>Achromobacter</taxon>
    </lineage>
</organism>
<sequence>MQALPSRPSLRSSRHSLRRRLAPMLLALLALAHGGGAIAQNIAALRQQSITSNTQQCQALLKQTPRLDPYAPRDNNMQATYCGCVARAYTAAMPDTLLIALANGKLQDKPGDAAARARAAAVHLDAARRQCAAKP</sequence>
<reference evidence="1 2" key="1">
    <citation type="journal article" date="2017" name="Int. J. Syst. Evol. Microbiol.">
        <title>Achromobacter aloeverae sp. nov., isolated from the root of Aloe vera (L.) Burm.f.</title>
        <authorList>
            <person name="Kuncharoen N."/>
            <person name="Muramatsu Y."/>
            <person name="Shibata C."/>
            <person name="Kamakura Y."/>
            <person name="Nakagawa Y."/>
            <person name="Tanasupawat S."/>
        </authorList>
    </citation>
    <scope>NUCLEOTIDE SEQUENCE [LARGE SCALE GENOMIC DNA]</scope>
    <source>
        <strain evidence="1 2">AVA-1</strain>
    </source>
</reference>
<dbReference type="OrthoDB" id="8640630at2"/>
<gene>
    <name evidence="1" type="ORF">C7R54_21720</name>
</gene>
<evidence type="ECO:0000313" key="1">
    <source>
        <dbReference type="EMBL" id="RXN85133.1"/>
    </source>
</evidence>
<dbReference type="Proteomes" id="UP000290849">
    <property type="component" value="Unassembled WGS sequence"/>
</dbReference>
<dbReference type="AlphaFoldDB" id="A0A4Q1HEQ6"/>
<proteinExistence type="predicted"/>
<dbReference type="EMBL" id="PYAL01000007">
    <property type="protein sequence ID" value="RXN85133.1"/>
    <property type="molecule type" value="Genomic_DNA"/>
</dbReference>